<reference evidence="2 3" key="1">
    <citation type="submission" date="2020-08" db="EMBL/GenBank/DDBJ databases">
        <title>A Genomic Blueprint of the Chicken Gut Microbiome.</title>
        <authorList>
            <person name="Gilroy R."/>
            <person name="Ravi A."/>
            <person name="Getino M."/>
            <person name="Pursley I."/>
            <person name="Horton D.L."/>
            <person name="Alikhan N.-F."/>
            <person name="Baker D."/>
            <person name="Gharbi K."/>
            <person name="Hall N."/>
            <person name="Watson M."/>
            <person name="Adriaenssens E.M."/>
            <person name="Foster-Nyarko E."/>
            <person name="Jarju S."/>
            <person name="Secka A."/>
            <person name="Antonio M."/>
            <person name="Oren A."/>
            <person name="Chaudhuri R."/>
            <person name="La Ragione R.M."/>
            <person name="Hildebrand F."/>
            <person name="Pallen M.J."/>
        </authorList>
    </citation>
    <scope>NUCLEOTIDE SEQUENCE [LARGE SCALE GENOMIC DNA]</scope>
    <source>
        <strain evidence="2 3">Sa2BVA9</strain>
    </source>
</reference>
<proteinExistence type="predicted"/>
<feature type="transmembrane region" description="Helical" evidence="1">
    <location>
        <begin position="271"/>
        <end position="289"/>
    </location>
</feature>
<name>A0ABR8SVZ4_9BACL</name>
<gene>
    <name evidence="2" type="ORF">H9647_06340</name>
</gene>
<keyword evidence="1" id="KW-0812">Transmembrane</keyword>
<organism evidence="2 3">
    <name type="scientific">Paenibacillus gallinarum</name>
    <dbReference type="NCBI Taxonomy" id="2762232"/>
    <lineage>
        <taxon>Bacteria</taxon>
        <taxon>Bacillati</taxon>
        <taxon>Bacillota</taxon>
        <taxon>Bacilli</taxon>
        <taxon>Bacillales</taxon>
        <taxon>Paenibacillaceae</taxon>
        <taxon>Paenibacillus</taxon>
    </lineage>
</organism>
<sequence>MKYASRLFQGFFGKEWIFLSILLFIFSMSQRRSIVQSSQQLHQQLNQWDIVIGIFGSPFTLIYLLLPFLMIKSILLIQELWNTSYFSRLHSWRKWMLYSFKLYFTSVMGSILLFLMISFIFTLGFPWNSTWSTFSSSDYTTFNAVSVHAQESGLTPILFILLQMGLLVFFFQCMHLLLITLYMFVPKLIYMGMAIFIFIVYSMASFRYMTNPYLITLDYMSLPYSSGSMGSPITGFVLLFLLMGLLVLIVPILRSKRFSSIKAWLKGNYPIIIYGVLILFGIITTLLRMKDTIHTVWDALYLSFFGVDLDRRFSLVTYLFYIITFYGFVYFFQVYIIDYLTGRFYYMAIRYKSIFHWFSRVIIKFAFTAFVFLIMLLFVTTVLSLVFNKSLAPMMNVLEGVTLPQILYHFLINGWLQLMNGMMIVLICAWILPEGSWNVIVIGAMVLFTLPTFNIGTFLPLGLNSMGYVTADWSNTLRISALLLTYLIIEISIMLILFRKKDIAFH</sequence>
<feature type="transmembrane region" description="Helical" evidence="1">
    <location>
        <begin position="439"/>
        <end position="459"/>
    </location>
</feature>
<keyword evidence="1" id="KW-1133">Transmembrane helix</keyword>
<feature type="transmembrane region" description="Helical" evidence="1">
    <location>
        <begin position="479"/>
        <end position="498"/>
    </location>
</feature>
<feature type="transmembrane region" description="Helical" evidence="1">
    <location>
        <begin position="361"/>
        <end position="386"/>
    </location>
</feature>
<evidence type="ECO:0008006" key="4">
    <source>
        <dbReference type="Google" id="ProtNLM"/>
    </source>
</evidence>
<feature type="transmembrane region" description="Helical" evidence="1">
    <location>
        <begin position="157"/>
        <end position="181"/>
    </location>
</feature>
<feature type="transmembrane region" description="Helical" evidence="1">
    <location>
        <begin position="188"/>
        <end position="209"/>
    </location>
</feature>
<feature type="transmembrane region" description="Helical" evidence="1">
    <location>
        <begin position="318"/>
        <end position="340"/>
    </location>
</feature>
<keyword evidence="3" id="KW-1185">Reference proteome</keyword>
<feature type="transmembrane region" description="Helical" evidence="1">
    <location>
        <begin position="229"/>
        <end position="250"/>
    </location>
</feature>
<feature type="transmembrane region" description="Helical" evidence="1">
    <location>
        <begin position="406"/>
        <end position="432"/>
    </location>
</feature>
<protein>
    <recommendedName>
        <fullName evidence="4">Permease</fullName>
    </recommendedName>
</protein>
<dbReference type="Proteomes" id="UP000608071">
    <property type="component" value="Unassembled WGS sequence"/>
</dbReference>
<dbReference type="EMBL" id="JACSQL010000002">
    <property type="protein sequence ID" value="MBD7967675.1"/>
    <property type="molecule type" value="Genomic_DNA"/>
</dbReference>
<evidence type="ECO:0000313" key="3">
    <source>
        <dbReference type="Proteomes" id="UP000608071"/>
    </source>
</evidence>
<evidence type="ECO:0000256" key="1">
    <source>
        <dbReference type="SAM" id="Phobius"/>
    </source>
</evidence>
<comment type="caution">
    <text evidence="2">The sequence shown here is derived from an EMBL/GenBank/DDBJ whole genome shotgun (WGS) entry which is preliminary data.</text>
</comment>
<accession>A0ABR8SVZ4</accession>
<feature type="transmembrane region" description="Helical" evidence="1">
    <location>
        <begin position="102"/>
        <end position="127"/>
    </location>
</feature>
<keyword evidence="1" id="KW-0472">Membrane</keyword>
<evidence type="ECO:0000313" key="2">
    <source>
        <dbReference type="EMBL" id="MBD7967675.1"/>
    </source>
</evidence>